<keyword evidence="1" id="KW-0863">Zinc-finger</keyword>
<dbReference type="PROSITE" id="PS50089">
    <property type="entry name" value="ZF_RING_2"/>
    <property type="match status" value="1"/>
</dbReference>
<reference evidence="4" key="1">
    <citation type="submission" date="2016-09" db="EMBL/GenBank/DDBJ databases">
        <authorList>
            <person name="Hebert L."/>
            <person name="Moumen B."/>
        </authorList>
    </citation>
    <scope>NUCLEOTIDE SEQUENCE [LARGE SCALE GENOMIC DNA]</scope>
    <source>
        <strain evidence="4">OVI</strain>
    </source>
</reference>
<protein>
    <submittedName>
        <fullName evidence="4">Predicted zinc finger protein</fullName>
    </submittedName>
</protein>
<accession>A0A1G4HY65</accession>
<feature type="compositionally biased region" description="Polar residues" evidence="2">
    <location>
        <begin position="53"/>
        <end position="65"/>
    </location>
</feature>
<dbReference type="EMBL" id="CZPT02000020">
    <property type="protein sequence ID" value="SCU64239.1"/>
    <property type="molecule type" value="Genomic_DNA"/>
</dbReference>
<keyword evidence="1" id="KW-0479">Metal-binding</keyword>
<dbReference type="GO" id="GO:0008270">
    <property type="term" value="F:zinc ion binding"/>
    <property type="evidence" value="ECO:0007669"/>
    <property type="project" value="UniProtKB-KW"/>
</dbReference>
<dbReference type="Gene3D" id="3.30.40.10">
    <property type="entry name" value="Zinc/RING finger domain, C3HC4 (zinc finger)"/>
    <property type="match status" value="1"/>
</dbReference>
<dbReference type="PANTHER" id="PTHR22996:SF3">
    <property type="entry name" value="RING-TYPE E3 UBIQUITIN TRANSFERASE"/>
    <property type="match status" value="1"/>
</dbReference>
<dbReference type="VEuPathDB" id="TriTrypDB:TEOVI_000511300"/>
<comment type="caution">
    <text evidence="4">The sequence shown here is derived from an EMBL/GenBank/DDBJ whole genome shotgun (WGS) entry which is preliminary data.</text>
</comment>
<dbReference type="Proteomes" id="UP000195570">
    <property type="component" value="Unassembled WGS sequence"/>
</dbReference>
<dbReference type="SUPFAM" id="SSF57850">
    <property type="entry name" value="RING/U-box"/>
    <property type="match status" value="1"/>
</dbReference>
<evidence type="ECO:0000313" key="4">
    <source>
        <dbReference type="EMBL" id="SCU64239.1"/>
    </source>
</evidence>
<dbReference type="GO" id="GO:0016567">
    <property type="term" value="P:protein ubiquitination"/>
    <property type="evidence" value="ECO:0007669"/>
    <property type="project" value="TreeGrafter"/>
</dbReference>
<dbReference type="InterPro" id="IPR045194">
    <property type="entry name" value="MGRN1/RNF157-like"/>
</dbReference>
<proteinExistence type="predicted"/>
<dbReference type="AlphaFoldDB" id="A0A1G4HY65"/>
<keyword evidence="5" id="KW-1185">Reference proteome</keyword>
<feature type="domain" description="RING-type" evidence="3">
    <location>
        <begin position="267"/>
        <end position="306"/>
    </location>
</feature>
<dbReference type="Pfam" id="PF13920">
    <property type="entry name" value="zf-C3HC4_3"/>
    <property type="match status" value="1"/>
</dbReference>
<dbReference type="GeneID" id="92379053"/>
<evidence type="ECO:0000256" key="2">
    <source>
        <dbReference type="SAM" id="MobiDB-lite"/>
    </source>
</evidence>
<dbReference type="InterPro" id="IPR013083">
    <property type="entry name" value="Znf_RING/FYVE/PHD"/>
</dbReference>
<name>A0A1G4HY65_TRYEQ</name>
<evidence type="ECO:0000256" key="1">
    <source>
        <dbReference type="PROSITE-ProRule" id="PRU00175"/>
    </source>
</evidence>
<evidence type="ECO:0000259" key="3">
    <source>
        <dbReference type="PROSITE" id="PS50089"/>
    </source>
</evidence>
<feature type="compositionally biased region" description="Pro residues" evidence="2">
    <location>
        <begin position="41"/>
        <end position="52"/>
    </location>
</feature>
<sequence>MGGSSSANRNNRPPNRVSGSAPPPLHMPPHLAGQYPNQPLNAPPAAPAPPSVQMPNSPSGGASQYGVQEGQILKMLATVDPLSVRYDPATSTLNFSIISSTASLTYEVHTGVRMCVKNGDVYYMPNKPKMEPPRISLEGSQTTKDVSVVVDASNLDEIERVYNPQYPKQLPCVVVLRYRIKKSNVSGSGASAEPSSVFTEHTEHTTVDLAENVKQRVISQVVTSGGSAYVVENLYGACEENCVVGAQPEVVVGSSASGQGDDDDGLCVICLTLPKDTAVIPCRHMCLCKNCAEELVRHTPKCPVCRGPVSTLLHMPTVPLSSQV</sequence>
<organism evidence="4 5">
    <name type="scientific">Trypanosoma equiperdum</name>
    <dbReference type="NCBI Taxonomy" id="5694"/>
    <lineage>
        <taxon>Eukaryota</taxon>
        <taxon>Discoba</taxon>
        <taxon>Euglenozoa</taxon>
        <taxon>Kinetoplastea</taxon>
        <taxon>Metakinetoplastina</taxon>
        <taxon>Trypanosomatida</taxon>
        <taxon>Trypanosomatidae</taxon>
        <taxon>Trypanosoma</taxon>
    </lineage>
</organism>
<dbReference type="RefSeq" id="XP_067076025.1">
    <property type="nucleotide sequence ID" value="XM_067219924.1"/>
</dbReference>
<feature type="compositionally biased region" description="Low complexity" evidence="2">
    <location>
        <begin position="1"/>
        <end position="20"/>
    </location>
</feature>
<dbReference type="InterPro" id="IPR001841">
    <property type="entry name" value="Znf_RING"/>
</dbReference>
<dbReference type="PANTHER" id="PTHR22996">
    <property type="entry name" value="MAHOGUNIN"/>
    <property type="match status" value="1"/>
</dbReference>
<gene>
    <name evidence="4" type="ORF">TEOVI_000511300</name>
</gene>
<keyword evidence="1" id="KW-0862">Zinc</keyword>
<dbReference type="GO" id="GO:0061630">
    <property type="term" value="F:ubiquitin protein ligase activity"/>
    <property type="evidence" value="ECO:0007669"/>
    <property type="project" value="UniProtKB-EC"/>
</dbReference>
<evidence type="ECO:0000313" key="5">
    <source>
        <dbReference type="Proteomes" id="UP000195570"/>
    </source>
</evidence>
<feature type="region of interest" description="Disordered" evidence="2">
    <location>
        <begin position="1"/>
        <end position="65"/>
    </location>
</feature>